<dbReference type="Pfam" id="PF13411">
    <property type="entry name" value="MerR_1"/>
    <property type="match status" value="1"/>
</dbReference>
<dbReference type="Proteomes" id="UP000218231">
    <property type="component" value="Unassembled WGS sequence"/>
</dbReference>
<feature type="domain" description="HTH merR-type" evidence="4">
    <location>
        <begin position="33"/>
        <end position="98"/>
    </location>
</feature>
<evidence type="ECO:0000313" key="5">
    <source>
        <dbReference type="EMBL" id="PAV92430.1"/>
    </source>
</evidence>
<proteinExistence type="predicted"/>
<keyword evidence="2" id="KW-0238">DNA-binding</keyword>
<sequence>MPPDAYAKMSRACTSARHPFASDAPKKGIFMYIGKAAQLSGTTVKSIRHYEEIGLLPPPQRKGKYRIYSQQSVELLTFIKCAQQLGFKLKEMQAILQDHRDQELPWGLAIQAIDNKKQEVMGQIQALQQVHDGLVEFELSLKDALMQCPLKRP</sequence>
<evidence type="ECO:0000259" key="4">
    <source>
        <dbReference type="PROSITE" id="PS50937"/>
    </source>
</evidence>
<dbReference type="CDD" id="cd04769">
    <property type="entry name" value="HTH_MerR2"/>
    <property type="match status" value="1"/>
</dbReference>
<name>A0A2A2M1X5_9BILA</name>
<gene>
    <name evidence="5" type="ORF">WR25_17461</name>
</gene>
<dbReference type="AlphaFoldDB" id="A0A2A2M1X5"/>
<organism evidence="5 6">
    <name type="scientific">Diploscapter pachys</name>
    <dbReference type="NCBI Taxonomy" id="2018661"/>
    <lineage>
        <taxon>Eukaryota</taxon>
        <taxon>Metazoa</taxon>
        <taxon>Ecdysozoa</taxon>
        <taxon>Nematoda</taxon>
        <taxon>Chromadorea</taxon>
        <taxon>Rhabditida</taxon>
        <taxon>Rhabditina</taxon>
        <taxon>Rhabditomorpha</taxon>
        <taxon>Rhabditoidea</taxon>
        <taxon>Rhabditidae</taxon>
        <taxon>Diploscapter</taxon>
    </lineage>
</organism>
<dbReference type="EMBL" id="LIAE01006200">
    <property type="protein sequence ID" value="PAV92430.1"/>
    <property type="molecule type" value="Genomic_DNA"/>
</dbReference>
<dbReference type="SUPFAM" id="SSF46955">
    <property type="entry name" value="Putative DNA-binding domain"/>
    <property type="match status" value="1"/>
</dbReference>
<keyword evidence="6" id="KW-1185">Reference proteome</keyword>
<accession>A0A2A2M1X5</accession>
<evidence type="ECO:0000256" key="1">
    <source>
        <dbReference type="ARBA" id="ARBA00023015"/>
    </source>
</evidence>
<evidence type="ECO:0000256" key="2">
    <source>
        <dbReference type="ARBA" id="ARBA00023125"/>
    </source>
</evidence>
<keyword evidence="1" id="KW-0805">Transcription regulation</keyword>
<dbReference type="Gene3D" id="1.10.1660.10">
    <property type="match status" value="1"/>
</dbReference>
<dbReference type="PANTHER" id="PTHR30204">
    <property type="entry name" value="REDOX-CYCLING DRUG-SENSING TRANSCRIPTIONAL ACTIVATOR SOXR"/>
    <property type="match status" value="1"/>
</dbReference>
<dbReference type="PRINTS" id="PR00040">
    <property type="entry name" value="HTHMERR"/>
</dbReference>
<dbReference type="PANTHER" id="PTHR30204:SF94">
    <property type="entry name" value="HEAVY METAL-DEPENDENT TRANSCRIPTIONAL REGULATOR HI_0293-RELATED"/>
    <property type="match status" value="1"/>
</dbReference>
<reference evidence="5 6" key="1">
    <citation type="journal article" date="2017" name="Curr. Biol.">
        <title>Genome architecture and evolution of a unichromosomal asexual nematode.</title>
        <authorList>
            <person name="Fradin H."/>
            <person name="Zegar C."/>
            <person name="Gutwein M."/>
            <person name="Lucas J."/>
            <person name="Kovtun M."/>
            <person name="Corcoran D."/>
            <person name="Baugh L.R."/>
            <person name="Kiontke K."/>
            <person name="Gunsalus K."/>
            <person name="Fitch D.H."/>
            <person name="Piano F."/>
        </authorList>
    </citation>
    <scope>NUCLEOTIDE SEQUENCE [LARGE SCALE GENOMIC DNA]</scope>
    <source>
        <strain evidence="5">PF1309</strain>
    </source>
</reference>
<protein>
    <recommendedName>
        <fullName evidence="4">HTH merR-type domain-containing protein</fullName>
    </recommendedName>
</protein>
<dbReference type="SMART" id="SM00422">
    <property type="entry name" value="HTH_MERR"/>
    <property type="match status" value="1"/>
</dbReference>
<dbReference type="InterPro" id="IPR000551">
    <property type="entry name" value="MerR-type_HTH_dom"/>
</dbReference>
<dbReference type="GO" id="GO:0003700">
    <property type="term" value="F:DNA-binding transcription factor activity"/>
    <property type="evidence" value="ECO:0007669"/>
    <property type="project" value="InterPro"/>
</dbReference>
<dbReference type="InterPro" id="IPR009061">
    <property type="entry name" value="DNA-bd_dom_put_sf"/>
</dbReference>
<dbReference type="InterPro" id="IPR047057">
    <property type="entry name" value="MerR_fam"/>
</dbReference>
<comment type="caution">
    <text evidence="5">The sequence shown here is derived from an EMBL/GenBank/DDBJ whole genome shotgun (WGS) entry which is preliminary data.</text>
</comment>
<evidence type="ECO:0000256" key="3">
    <source>
        <dbReference type="ARBA" id="ARBA00023163"/>
    </source>
</evidence>
<evidence type="ECO:0000313" key="6">
    <source>
        <dbReference type="Proteomes" id="UP000218231"/>
    </source>
</evidence>
<dbReference type="GO" id="GO:0003677">
    <property type="term" value="F:DNA binding"/>
    <property type="evidence" value="ECO:0007669"/>
    <property type="project" value="UniProtKB-KW"/>
</dbReference>
<keyword evidence="3" id="KW-0804">Transcription</keyword>
<dbReference type="OrthoDB" id="8122126at2759"/>
<dbReference type="PROSITE" id="PS50937">
    <property type="entry name" value="HTH_MERR_2"/>
    <property type="match status" value="1"/>
</dbReference>